<dbReference type="PANTHER" id="PTHR23302:SF35">
    <property type="entry name" value="TRANSMEMBRANE CHANNEL-LIKE PROTEIN 3"/>
    <property type="match status" value="1"/>
</dbReference>
<feature type="domain" description="TMC" evidence="8">
    <location>
        <begin position="1"/>
        <end position="42"/>
    </location>
</feature>
<evidence type="ECO:0000256" key="6">
    <source>
        <dbReference type="RuleBase" id="RU310713"/>
    </source>
</evidence>
<accession>A0A3P9QEQ1</accession>
<keyword evidence="5 6" id="KW-0472">Membrane</keyword>
<evidence type="ECO:0000256" key="5">
    <source>
        <dbReference type="ARBA" id="ARBA00023136"/>
    </source>
</evidence>
<dbReference type="GO" id="GO:0008381">
    <property type="term" value="F:mechanosensitive monoatomic ion channel activity"/>
    <property type="evidence" value="ECO:0007669"/>
    <property type="project" value="TreeGrafter"/>
</dbReference>
<sequence>MGAFFSPCLPAFNVLKLIGLMYLRSWAVLTCNVPHQQVFRASSNNFYLAMLLFMLFLCMLPTIFAIVRYRPSEHCGPFGQEKIYDIISDTVASDFPLWFSKVMSYVTSPVVVLPAVLLLMLIYYLQAIARSLKFTNNQLRIQLQTERTEDKKKVFQMAARLQTPEASADKNPDQQESDIPSHEASIHTSSSQQNGSVTNVQSPINHSDSIRTITQSASGADLNEGHVSESVRRPAVIVLPKHQVEPLPNIGGQSGSCRSKSCHHMAYNPPSGLSNAIHTDPLYRKTIRSLHPVEAAGIIAAQNYGGRRGPTTRYVIVNEHRPRRKLLCSATRIPRHYLMEEPTEILELYPRNIKHYTPRTNPQHPPRSHTSQQLRKEEEETGKDRKRTSLGKSLRPCSLPDHHQQAHFYIGERLDSFRESQRARNEIQKDDEEEAGKEGVDWGDFNLPSPSQASIKEKVCFHTQRHPVHSPRRQHQSPTRSRHMGSQLKPKLRGQLETHLTESDSASIASSSDQQNSSTDQYIQVIHSKERHLGSDVRQEKVSKKKTKANFDINYTESNDLICSNV</sequence>
<reference evidence="9" key="3">
    <citation type="submission" date="2025-09" db="UniProtKB">
        <authorList>
            <consortium name="Ensembl"/>
        </authorList>
    </citation>
    <scope>IDENTIFICATION</scope>
    <source>
        <strain evidence="9">Guanapo</strain>
    </source>
</reference>
<evidence type="ECO:0000256" key="2">
    <source>
        <dbReference type="ARBA" id="ARBA00006510"/>
    </source>
</evidence>
<reference evidence="9" key="2">
    <citation type="submission" date="2025-08" db="UniProtKB">
        <authorList>
            <consortium name="Ensembl"/>
        </authorList>
    </citation>
    <scope>IDENTIFICATION</scope>
    <source>
        <strain evidence="9">Guanapo</strain>
    </source>
</reference>
<evidence type="ECO:0000313" key="10">
    <source>
        <dbReference type="Proteomes" id="UP000242638"/>
    </source>
</evidence>
<feature type="transmembrane region" description="Helical" evidence="6">
    <location>
        <begin position="102"/>
        <end position="125"/>
    </location>
</feature>
<keyword evidence="4 6" id="KW-1133">Transmembrane helix</keyword>
<feature type="compositionally biased region" description="Basic and acidic residues" evidence="7">
    <location>
        <begin position="167"/>
        <end position="185"/>
    </location>
</feature>
<dbReference type="GeneTree" id="ENSGT01050000244942"/>
<dbReference type="OMA" id="EHCGPFG"/>
<feature type="region of interest" description="Disordered" evidence="7">
    <location>
        <begin position="420"/>
        <end position="449"/>
    </location>
</feature>
<feature type="compositionally biased region" description="Polar residues" evidence="7">
    <location>
        <begin position="358"/>
        <end position="373"/>
    </location>
</feature>
<feature type="region of interest" description="Disordered" evidence="7">
    <location>
        <begin position="161"/>
        <end position="204"/>
    </location>
</feature>
<dbReference type="Ensembl" id="ENSPRET00000033008.1">
    <property type="protein sequence ID" value="ENSPREP00000032636.1"/>
    <property type="gene ID" value="ENSPREG00000022123.1"/>
</dbReference>
<feature type="compositionally biased region" description="Low complexity" evidence="7">
    <location>
        <begin position="503"/>
        <end position="518"/>
    </location>
</feature>
<feature type="compositionally biased region" description="Polar residues" evidence="7">
    <location>
        <begin position="186"/>
        <end position="204"/>
    </location>
</feature>
<dbReference type="Bgee" id="ENSPREG00000022123">
    <property type="expression patterns" value="Expressed in caudal fin and 1 other cell type or tissue"/>
</dbReference>
<reference evidence="10" key="1">
    <citation type="submission" date="2013-11" db="EMBL/GenBank/DDBJ databases">
        <title>The genomic landscape of the Guanapo guppy.</title>
        <authorList>
            <person name="Kuenstner A."/>
            <person name="Dreyer C."/>
        </authorList>
    </citation>
    <scope>NUCLEOTIDE SEQUENCE</scope>
    <source>
        <strain evidence="10">Guanapo</strain>
    </source>
</reference>
<dbReference type="PANTHER" id="PTHR23302">
    <property type="entry name" value="TRANSMEMBRANE CHANNEL-RELATED"/>
    <property type="match status" value="1"/>
</dbReference>
<dbReference type="InterPro" id="IPR012496">
    <property type="entry name" value="TMC_dom"/>
</dbReference>
<feature type="compositionally biased region" description="Basic residues" evidence="7">
    <location>
        <begin position="464"/>
        <end position="483"/>
    </location>
</feature>
<evidence type="ECO:0000256" key="4">
    <source>
        <dbReference type="ARBA" id="ARBA00022989"/>
    </source>
</evidence>
<comment type="similarity">
    <text evidence="2 6">Belongs to the TMC family.</text>
</comment>
<comment type="caution">
    <text evidence="6">Lacks conserved residue(s) required for the propagation of feature annotation.</text>
</comment>
<protein>
    <recommendedName>
        <fullName evidence="6">Transmembrane channel-like protein</fullName>
    </recommendedName>
</protein>
<feature type="region of interest" description="Disordered" evidence="7">
    <location>
        <begin position="464"/>
        <end position="520"/>
    </location>
</feature>
<dbReference type="Pfam" id="PF07810">
    <property type="entry name" value="TMC"/>
    <property type="match status" value="1"/>
</dbReference>
<feature type="region of interest" description="Disordered" evidence="7">
    <location>
        <begin position="355"/>
        <end position="402"/>
    </location>
</feature>
<evidence type="ECO:0000256" key="3">
    <source>
        <dbReference type="ARBA" id="ARBA00022692"/>
    </source>
</evidence>
<keyword evidence="10" id="KW-1185">Reference proteome</keyword>
<dbReference type="AlphaFoldDB" id="A0A3P9QEQ1"/>
<feature type="transmembrane region" description="Helical" evidence="6">
    <location>
        <begin position="46"/>
        <end position="67"/>
    </location>
</feature>
<dbReference type="STRING" id="8081.ENSPREP00000032636"/>
<dbReference type="GO" id="GO:0005886">
    <property type="term" value="C:plasma membrane"/>
    <property type="evidence" value="ECO:0007669"/>
    <property type="project" value="InterPro"/>
</dbReference>
<keyword evidence="3 6" id="KW-0812">Transmembrane</keyword>
<evidence type="ECO:0000259" key="8">
    <source>
        <dbReference type="Pfam" id="PF07810"/>
    </source>
</evidence>
<feature type="transmembrane region" description="Helical" evidence="6">
    <location>
        <begin position="14"/>
        <end position="34"/>
    </location>
</feature>
<comment type="subcellular location">
    <subcellularLocation>
        <location evidence="1 6">Membrane</location>
        <topology evidence="1 6">Multi-pass membrane protein</topology>
    </subcellularLocation>
</comment>
<evidence type="ECO:0000256" key="1">
    <source>
        <dbReference type="ARBA" id="ARBA00004141"/>
    </source>
</evidence>
<dbReference type="Proteomes" id="UP000242638">
    <property type="component" value="Unassembled WGS sequence"/>
</dbReference>
<evidence type="ECO:0000256" key="7">
    <source>
        <dbReference type="SAM" id="MobiDB-lite"/>
    </source>
</evidence>
<proteinExistence type="inferred from homology"/>
<name>A0A3P9QEQ1_POERE</name>
<organism evidence="9 10">
    <name type="scientific">Poecilia reticulata</name>
    <name type="common">Guppy</name>
    <name type="synonym">Acanthophacelus reticulatus</name>
    <dbReference type="NCBI Taxonomy" id="8081"/>
    <lineage>
        <taxon>Eukaryota</taxon>
        <taxon>Metazoa</taxon>
        <taxon>Chordata</taxon>
        <taxon>Craniata</taxon>
        <taxon>Vertebrata</taxon>
        <taxon>Euteleostomi</taxon>
        <taxon>Actinopterygii</taxon>
        <taxon>Neopterygii</taxon>
        <taxon>Teleostei</taxon>
        <taxon>Neoteleostei</taxon>
        <taxon>Acanthomorphata</taxon>
        <taxon>Ovalentaria</taxon>
        <taxon>Atherinomorphae</taxon>
        <taxon>Cyprinodontiformes</taxon>
        <taxon>Poeciliidae</taxon>
        <taxon>Poeciliinae</taxon>
        <taxon>Poecilia</taxon>
    </lineage>
</organism>
<dbReference type="InterPro" id="IPR038900">
    <property type="entry name" value="TMC"/>
</dbReference>
<evidence type="ECO:0000313" key="9">
    <source>
        <dbReference type="Ensembl" id="ENSPREP00000032636.1"/>
    </source>
</evidence>